<keyword evidence="5" id="KW-1185">Reference proteome</keyword>
<dbReference type="CDD" id="cd00154">
    <property type="entry name" value="Rab"/>
    <property type="match status" value="1"/>
</dbReference>
<keyword evidence="1" id="KW-0547">Nucleotide-binding</keyword>
<dbReference type="EMBL" id="CATOUU010000937">
    <property type="protein sequence ID" value="CAI9960906.1"/>
    <property type="molecule type" value="Genomic_DNA"/>
</dbReference>
<dbReference type="Proteomes" id="UP001642409">
    <property type="component" value="Unassembled WGS sequence"/>
</dbReference>
<reference evidence="4 5" key="2">
    <citation type="submission" date="2024-07" db="EMBL/GenBank/DDBJ databases">
        <authorList>
            <person name="Akdeniz Z."/>
        </authorList>
    </citation>
    <scope>NUCLEOTIDE SEQUENCE [LARGE SCALE GENOMIC DNA]</scope>
</reference>
<dbReference type="PROSITE" id="PS51421">
    <property type="entry name" value="RAS"/>
    <property type="match status" value="1"/>
</dbReference>
<dbReference type="InterPro" id="IPR050227">
    <property type="entry name" value="Rab"/>
</dbReference>
<dbReference type="GO" id="GO:0005525">
    <property type="term" value="F:GTP binding"/>
    <property type="evidence" value="ECO:0007669"/>
    <property type="project" value="UniProtKB-KW"/>
</dbReference>
<protein>
    <submittedName>
        <fullName evidence="3">Rab11</fullName>
    </submittedName>
</protein>
<proteinExistence type="predicted"/>
<dbReference type="EMBL" id="CAXDID020000033">
    <property type="protein sequence ID" value="CAL5995445.1"/>
    <property type="molecule type" value="Genomic_DNA"/>
</dbReference>
<dbReference type="AlphaFoldDB" id="A0AA86QSU6"/>
<dbReference type="FunFam" id="3.40.50.300:FF:001447">
    <property type="entry name" value="Ras-related protein Rab-1B"/>
    <property type="match status" value="1"/>
</dbReference>
<dbReference type="SMART" id="SM00175">
    <property type="entry name" value="RAB"/>
    <property type="match status" value="1"/>
</dbReference>
<dbReference type="SMART" id="SM00173">
    <property type="entry name" value="RAS"/>
    <property type="match status" value="1"/>
</dbReference>
<dbReference type="InterPro" id="IPR001806">
    <property type="entry name" value="Small_GTPase"/>
</dbReference>
<gene>
    <name evidence="4" type="ORF">HINF_LOCUS14035</name>
    <name evidence="3" type="ORF">HINF_LOCUS48551</name>
</gene>
<evidence type="ECO:0000256" key="1">
    <source>
        <dbReference type="ARBA" id="ARBA00022741"/>
    </source>
</evidence>
<evidence type="ECO:0000256" key="2">
    <source>
        <dbReference type="ARBA" id="ARBA00023134"/>
    </source>
</evidence>
<dbReference type="PRINTS" id="PR00449">
    <property type="entry name" value="RASTRNSFRMNG"/>
</dbReference>
<dbReference type="InterPro" id="IPR005225">
    <property type="entry name" value="Small_GTP-bd"/>
</dbReference>
<dbReference type="InterPro" id="IPR027417">
    <property type="entry name" value="P-loop_NTPase"/>
</dbReference>
<name>A0AA86QSU6_9EUKA</name>
<dbReference type="PROSITE" id="PS51419">
    <property type="entry name" value="RAB"/>
    <property type="match status" value="1"/>
</dbReference>
<evidence type="ECO:0000313" key="5">
    <source>
        <dbReference type="Proteomes" id="UP001642409"/>
    </source>
</evidence>
<sequence>MDDYKSTVIKILLVGAQKSGKTKLVSTYQNLEYTEYIQTIGVDFSIKTLQLKINSKRFTTKLQIWDTAGQERFQVIAQSYFRGASAAIILFNMNDADSFISCEKYLKEVRQQCSNEPKILLLGNSFSKERQISTDEAVYFAEQHNLMYAELTDHNYDNVNKIFIRLATSVLNTQLEAEQAQQNK</sequence>
<keyword evidence="2" id="KW-0342">GTP-binding</keyword>
<dbReference type="GO" id="GO:0003924">
    <property type="term" value="F:GTPase activity"/>
    <property type="evidence" value="ECO:0007669"/>
    <property type="project" value="InterPro"/>
</dbReference>
<dbReference type="Pfam" id="PF00071">
    <property type="entry name" value="Ras"/>
    <property type="match status" value="1"/>
</dbReference>
<reference evidence="3" key="1">
    <citation type="submission" date="2023-06" db="EMBL/GenBank/DDBJ databases">
        <authorList>
            <person name="Kurt Z."/>
        </authorList>
    </citation>
    <scope>NUCLEOTIDE SEQUENCE</scope>
</reference>
<dbReference type="PANTHER" id="PTHR47977">
    <property type="entry name" value="RAS-RELATED PROTEIN RAB"/>
    <property type="match status" value="1"/>
</dbReference>
<evidence type="ECO:0000313" key="3">
    <source>
        <dbReference type="EMBL" id="CAI9960906.1"/>
    </source>
</evidence>
<dbReference type="NCBIfam" id="TIGR00231">
    <property type="entry name" value="small_GTP"/>
    <property type="match status" value="1"/>
</dbReference>
<dbReference type="Gene3D" id="3.40.50.300">
    <property type="entry name" value="P-loop containing nucleotide triphosphate hydrolases"/>
    <property type="match status" value="1"/>
</dbReference>
<accession>A0AA86QSU6</accession>
<dbReference type="SUPFAM" id="SSF52540">
    <property type="entry name" value="P-loop containing nucleoside triphosphate hydrolases"/>
    <property type="match status" value="1"/>
</dbReference>
<evidence type="ECO:0000313" key="4">
    <source>
        <dbReference type="EMBL" id="CAL5995445.1"/>
    </source>
</evidence>
<organism evidence="3">
    <name type="scientific">Hexamita inflata</name>
    <dbReference type="NCBI Taxonomy" id="28002"/>
    <lineage>
        <taxon>Eukaryota</taxon>
        <taxon>Metamonada</taxon>
        <taxon>Diplomonadida</taxon>
        <taxon>Hexamitidae</taxon>
        <taxon>Hexamitinae</taxon>
        <taxon>Hexamita</taxon>
    </lineage>
</organism>
<comment type="caution">
    <text evidence="3">The sequence shown here is derived from an EMBL/GenBank/DDBJ whole genome shotgun (WGS) entry which is preliminary data.</text>
</comment>